<proteinExistence type="predicted"/>
<dbReference type="RefSeq" id="WP_132550664.1">
    <property type="nucleotide sequence ID" value="NZ_SMAA01000014.1"/>
</dbReference>
<comment type="caution">
    <text evidence="1">The sequence shown here is derived from an EMBL/GenBank/DDBJ whole genome shotgun (WGS) entry which is preliminary data.</text>
</comment>
<dbReference type="Proteomes" id="UP000295188">
    <property type="component" value="Unassembled WGS sequence"/>
</dbReference>
<dbReference type="OrthoDB" id="2084682at2"/>
<name>A0A4R3K4G7_9FIRM</name>
<sequence>MDTTIQSLKTTFNQVLDANRIKNELKDNPSFKAIFNILNTDESLISAIDISEVNRPALSANVSKIEDYVLNNPSCGINLTDDATKQAIGTLQKIVLEPFGYTPVKSKRLTNSKFFSSAACYELNSPARLKIIKTISIA</sequence>
<keyword evidence="2" id="KW-1185">Reference proteome</keyword>
<dbReference type="AlphaFoldDB" id="A0A4R3K4G7"/>
<dbReference type="EMBL" id="SMAA01000014">
    <property type="protein sequence ID" value="TCS77636.1"/>
    <property type="molecule type" value="Genomic_DNA"/>
</dbReference>
<evidence type="ECO:0000313" key="1">
    <source>
        <dbReference type="EMBL" id="TCS77636.1"/>
    </source>
</evidence>
<gene>
    <name evidence="1" type="ORF">EDC37_11437</name>
</gene>
<protein>
    <submittedName>
        <fullName evidence="1">Uncharacterized protein</fullName>
    </submittedName>
</protein>
<accession>A0A4R3K4G7</accession>
<reference evidence="1 2" key="1">
    <citation type="submission" date="2019-03" db="EMBL/GenBank/DDBJ databases">
        <title>Genomic Encyclopedia of Type Strains, Phase IV (KMG-IV): sequencing the most valuable type-strain genomes for metagenomic binning, comparative biology and taxonomic classification.</title>
        <authorList>
            <person name="Goeker M."/>
        </authorList>
    </citation>
    <scope>NUCLEOTIDE SEQUENCE [LARGE SCALE GENOMIC DNA]</scope>
    <source>
        <strain evidence="1 2">DSM 20467</strain>
    </source>
</reference>
<organism evidence="1 2">
    <name type="scientific">Pectinatus cerevisiiphilus</name>
    <dbReference type="NCBI Taxonomy" id="86956"/>
    <lineage>
        <taxon>Bacteria</taxon>
        <taxon>Bacillati</taxon>
        <taxon>Bacillota</taxon>
        <taxon>Negativicutes</taxon>
        <taxon>Selenomonadales</taxon>
        <taxon>Selenomonadaceae</taxon>
        <taxon>Pectinatus</taxon>
    </lineage>
</organism>
<evidence type="ECO:0000313" key="2">
    <source>
        <dbReference type="Proteomes" id="UP000295188"/>
    </source>
</evidence>